<keyword evidence="1" id="KW-0472">Membrane</keyword>
<evidence type="ECO:0000313" key="3">
    <source>
        <dbReference type="EMBL" id="MYZ52693.1"/>
    </source>
</evidence>
<dbReference type="InterPro" id="IPR001633">
    <property type="entry name" value="EAL_dom"/>
</dbReference>
<feature type="transmembrane region" description="Helical" evidence="1">
    <location>
        <begin position="106"/>
        <end position="122"/>
    </location>
</feature>
<evidence type="ECO:0000313" key="4">
    <source>
        <dbReference type="EMBL" id="PRD69151.1"/>
    </source>
</evidence>
<reference evidence="4 5" key="1">
    <citation type="submission" date="2018-03" db="EMBL/GenBank/DDBJ databases">
        <title>Comparative genomics illustrates the genes involved in a hyperalkaliphilic mechanisms of Serpentinomonas isolated from highly-alkaline calcium-rich serpentinized springs.</title>
        <authorList>
            <person name="Suzuki S."/>
            <person name="Ishii S."/>
            <person name="Walworth N."/>
            <person name="Bird L."/>
            <person name="Kuenen J.G."/>
            <person name="Nealson K.H."/>
        </authorList>
    </citation>
    <scope>NUCLEOTIDE SEQUENCE [LARGE SCALE GENOMIC DNA]</scope>
    <source>
        <strain evidence="4 5">83</strain>
    </source>
</reference>
<dbReference type="CDD" id="cd01948">
    <property type="entry name" value="EAL"/>
    <property type="match status" value="1"/>
</dbReference>
<gene>
    <name evidence="4" type="ORF">C6P61_07455</name>
    <name evidence="3" type="ORF">F5985_11225</name>
</gene>
<dbReference type="PANTHER" id="PTHR33121">
    <property type="entry name" value="CYCLIC DI-GMP PHOSPHODIESTERASE PDEF"/>
    <property type="match status" value="1"/>
</dbReference>
<reference evidence="3 6" key="2">
    <citation type="submission" date="2019-09" db="EMBL/GenBank/DDBJ databases">
        <title>Identification of Malikia spinosa a prominent benzene-, toluene-, and ethylbenzene-degrading bacterium: enrichment, isolation and whole genome sequencing.</title>
        <authorList>
            <person name="Tancsics A."/>
            <person name="Revesz F."/>
            <person name="Kriszt B."/>
        </authorList>
    </citation>
    <scope>NUCLEOTIDE SEQUENCE [LARGE SCALE GENOMIC DNA]</scope>
    <source>
        <strain evidence="3 6">AB6</strain>
    </source>
</reference>
<evidence type="ECO:0000259" key="2">
    <source>
        <dbReference type="PROSITE" id="PS50883"/>
    </source>
</evidence>
<feature type="transmembrane region" description="Helical" evidence="1">
    <location>
        <begin position="134"/>
        <end position="152"/>
    </location>
</feature>
<dbReference type="PROSITE" id="PS50883">
    <property type="entry name" value="EAL"/>
    <property type="match status" value="1"/>
</dbReference>
<dbReference type="Gene3D" id="3.20.20.450">
    <property type="entry name" value="EAL domain"/>
    <property type="match status" value="1"/>
</dbReference>
<comment type="caution">
    <text evidence="4">The sequence shown here is derived from an EMBL/GenBank/DDBJ whole genome shotgun (WGS) entry which is preliminary data.</text>
</comment>
<dbReference type="OrthoDB" id="9813903at2"/>
<name>A0A2S9KFC2_9BURK</name>
<feature type="transmembrane region" description="Helical" evidence="1">
    <location>
        <begin position="164"/>
        <end position="183"/>
    </location>
</feature>
<feature type="transmembrane region" description="Helical" evidence="1">
    <location>
        <begin position="23"/>
        <end position="42"/>
    </location>
</feature>
<feature type="transmembrane region" description="Helical" evidence="1">
    <location>
        <begin position="76"/>
        <end position="94"/>
    </location>
</feature>
<dbReference type="InterPro" id="IPR035919">
    <property type="entry name" value="EAL_sf"/>
</dbReference>
<dbReference type="Proteomes" id="UP000238326">
    <property type="component" value="Unassembled WGS sequence"/>
</dbReference>
<evidence type="ECO:0000313" key="6">
    <source>
        <dbReference type="Proteomes" id="UP000481947"/>
    </source>
</evidence>
<dbReference type="RefSeq" id="WP_105729307.1">
    <property type="nucleotide sequence ID" value="NZ_PVLR01000018.1"/>
</dbReference>
<evidence type="ECO:0000256" key="1">
    <source>
        <dbReference type="SAM" id="Phobius"/>
    </source>
</evidence>
<keyword evidence="1" id="KW-0812">Transmembrane</keyword>
<keyword evidence="5" id="KW-1185">Reference proteome</keyword>
<dbReference type="GO" id="GO:0071111">
    <property type="term" value="F:cyclic-guanylate-specific phosphodiesterase activity"/>
    <property type="evidence" value="ECO:0007669"/>
    <property type="project" value="InterPro"/>
</dbReference>
<evidence type="ECO:0000313" key="5">
    <source>
        <dbReference type="Proteomes" id="UP000238326"/>
    </source>
</evidence>
<dbReference type="Pfam" id="PF00563">
    <property type="entry name" value="EAL"/>
    <property type="match status" value="1"/>
</dbReference>
<accession>A0A2S9KFC2</accession>
<feature type="transmembrane region" description="Helical" evidence="1">
    <location>
        <begin position="48"/>
        <end position="64"/>
    </location>
</feature>
<dbReference type="PANTHER" id="PTHR33121:SF70">
    <property type="entry name" value="SIGNALING PROTEIN YKOW"/>
    <property type="match status" value="1"/>
</dbReference>
<dbReference type="EMBL" id="PVLR01000018">
    <property type="protein sequence ID" value="PRD69151.1"/>
    <property type="molecule type" value="Genomic_DNA"/>
</dbReference>
<dbReference type="EMBL" id="VYSB01000011">
    <property type="protein sequence ID" value="MYZ52693.1"/>
    <property type="molecule type" value="Genomic_DNA"/>
</dbReference>
<proteinExistence type="predicted"/>
<protein>
    <submittedName>
        <fullName evidence="4">EAL domain-containing protein</fullName>
    </submittedName>
</protein>
<dbReference type="InterPro" id="IPR050706">
    <property type="entry name" value="Cyclic-di-GMP_PDE-like"/>
</dbReference>
<dbReference type="SMART" id="SM00052">
    <property type="entry name" value="EAL"/>
    <property type="match status" value="1"/>
</dbReference>
<keyword evidence="1" id="KW-1133">Transmembrane helix</keyword>
<organism evidence="4 5">
    <name type="scientific">Malikia spinosa</name>
    <dbReference type="NCBI Taxonomy" id="86180"/>
    <lineage>
        <taxon>Bacteria</taxon>
        <taxon>Pseudomonadati</taxon>
        <taxon>Pseudomonadota</taxon>
        <taxon>Betaproteobacteria</taxon>
        <taxon>Burkholderiales</taxon>
        <taxon>Comamonadaceae</taxon>
        <taxon>Malikia</taxon>
    </lineage>
</organism>
<feature type="domain" description="EAL" evidence="2">
    <location>
        <begin position="190"/>
        <end position="444"/>
    </location>
</feature>
<dbReference type="Proteomes" id="UP000481947">
    <property type="component" value="Unassembled WGS sequence"/>
</dbReference>
<sequence>MPHHPSNSPGPGSGLHQRRVRRMLLVSSAITLLVSMGWALFFGWRGDWLIVASDLFLFLLAIHGGRLAQQGQLRRAALTLLLGLLLVVLGHTIYLDLPTAAAPRTTHLYLLPMAIFSIVVFRHDDPRLRQGLPLLFLMLFVLLSATQFGIPSSHAMSDSLRVPGSWITSITAIGTLLILLHLLQSDLAETSTQEVELREGLARAQFELFYQPQHDVKGRLVGAEALVRWRHPERGWVTPDEFIPLAERTGLILPLGQSVLEQACRQLAQWSRQPGRQGWSLAVNVSALQMQQASFVAMVLGLVEYHAVVPGRLKLELTEGVLLQEFDQVKAKMHELRAAGIAFAIDDFGTGYSSLQYLRHLPLEQLKIDKSFVADLGHQDRDSAIVGTVLMLGRGLGLQVIAEGVENVEQWQLLSELGCRLFQGHWFSAPLELVDFEAYAMAGCLPSDWAQPVAGGSALEEPAFAQANAG</sequence>
<dbReference type="AlphaFoldDB" id="A0A2S9KFC2"/>
<dbReference type="SUPFAM" id="SSF141868">
    <property type="entry name" value="EAL domain-like"/>
    <property type="match status" value="1"/>
</dbReference>